<sequence>MARRIHVFDPPRRFVAGTVGSPGARAFYLQVRDETRLVTVAVDKTQVSLLAEQVTEVLDELGARGVEAARAPAAQPVDADPLEQPVDPEFQAATIALGWDPRGERVVVEMRAAGDADAVAGFTDDPEGPDAVRVLLAAGSARAFAARSRRVVAAGRAPCPLCGAPLDDGHVCPRHNGHRS</sequence>
<dbReference type="Pfam" id="PF11290">
    <property type="entry name" value="DUF3090"/>
    <property type="match status" value="1"/>
</dbReference>
<dbReference type="RefSeq" id="WP_101832086.1">
    <property type="nucleotide sequence ID" value="NZ_FZMO01000164.1"/>
</dbReference>
<organism evidence="1 2">
    <name type="scientific">Frankia canadensis</name>
    <dbReference type="NCBI Taxonomy" id="1836972"/>
    <lineage>
        <taxon>Bacteria</taxon>
        <taxon>Bacillati</taxon>
        <taxon>Actinomycetota</taxon>
        <taxon>Actinomycetes</taxon>
        <taxon>Frankiales</taxon>
        <taxon>Frankiaceae</taxon>
        <taxon>Frankia</taxon>
    </lineage>
</organism>
<accession>A0A2I2KRW5</accession>
<name>A0A2I2KRW5_9ACTN</name>
<proteinExistence type="predicted"/>
<keyword evidence="2" id="KW-1185">Reference proteome</keyword>
<dbReference type="InterPro" id="IPR021441">
    <property type="entry name" value="DUF3090"/>
</dbReference>
<protein>
    <recommendedName>
        <fullName evidence="3">Repeat protein (TIGR03847 family)</fullName>
    </recommendedName>
</protein>
<gene>
    <name evidence="1" type="ORF">FRACA_2460008</name>
</gene>
<evidence type="ECO:0000313" key="1">
    <source>
        <dbReference type="EMBL" id="SNQ48405.1"/>
    </source>
</evidence>
<dbReference type="NCBIfam" id="TIGR03847">
    <property type="entry name" value="conserved hypothetical protein"/>
    <property type="match status" value="1"/>
</dbReference>
<dbReference type="OrthoDB" id="156387at2"/>
<reference evidence="1 2" key="1">
    <citation type="submission" date="2017-06" db="EMBL/GenBank/DDBJ databases">
        <authorList>
            <person name="Kim H.J."/>
            <person name="Triplett B.A."/>
        </authorList>
    </citation>
    <scope>NUCLEOTIDE SEQUENCE [LARGE SCALE GENOMIC DNA]</scope>
    <source>
        <strain evidence="1">FRACA_ARgP5</strain>
    </source>
</reference>
<dbReference type="EMBL" id="FZMO01000164">
    <property type="protein sequence ID" value="SNQ48405.1"/>
    <property type="molecule type" value="Genomic_DNA"/>
</dbReference>
<evidence type="ECO:0000313" key="2">
    <source>
        <dbReference type="Proteomes" id="UP000234331"/>
    </source>
</evidence>
<dbReference type="Proteomes" id="UP000234331">
    <property type="component" value="Unassembled WGS sequence"/>
</dbReference>
<dbReference type="AlphaFoldDB" id="A0A2I2KRW5"/>
<evidence type="ECO:0008006" key="3">
    <source>
        <dbReference type="Google" id="ProtNLM"/>
    </source>
</evidence>